<feature type="transmembrane region" description="Helical" evidence="2">
    <location>
        <begin position="698"/>
        <end position="716"/>
    </location>
</feature>
<feature type="transmembrane region" description="Helical" evidence="2">
    <location>
        <begin position="581"/>
        <end position="600"/>
    </location>
</feature>
<dbReference type="Pfam" id="PF10101">
    <property type="entry name" value="DUF2339"/>
    <property type="match status" value="1"/>
</dbReference>
<feature type="transmembrane region" description="Helical" evidence="2">
    <location>
        <begin position="278"/>
        <end position="297"/>
    </location>
</feature>
<keyword evidence="4" id="KW-1185">Reference proteome</keyword>
<accession>A0A5N0TI19</accession>
<feature type="transmembrane region" description="Helical" evidence="2">
    <location>
        <begin position="462"/>
        <end position="480"/>
    </location>
</feature>
<feature type="compositionally biased region" description="Pro residues" evidence="1">
    <location>
        <begin position="131"/>
        <end position="140"/>
    </location>
</feature>
<dbReference type="PANTHER" id="PTHR38434">
    <property type="entry name" value="BLL2549 PROTEIN"/>
    <property type="match status" value="1"/>
</dbReference>
<evidence type="ECO:0000256" key="1">
    <source>
        <dbReference type="SAM" id="MobiDB-lite"/>
    </source>
</evidence>
<proteinExistence type="predicted"/>
<dbReference type="PIRSF" id="PIRSF035905">
    <property type="entry name" value="UCP035905_mp"/>
    <property type="match status" value="1"/>
</dbReference>
<feature type="transmembrane region" description="Helical" evidence="2">
    <location>
        <begin position="666"/>
        <end position="686"/>
    </location>
</feature>
<feature type="transmembrane region" description="Helical" evidence="2">
    <location>
        <begin position="607"/>
        <end position="625"/>
    </location>
</feature>
<feature type="transmembrane region" description="Helical" evidence="2">
    <location>
        <begin position="166"/>
        <end position="186"/>
    </location>
</feature>
<feature type="transmembrane region" description="Helical" evidence="2">
    <location>
        <begin position="728"/>
        <end position="752"/>
    </location>
</feature>
<feature type="transmembrane region" description="Helical" evidence="2">
    <location>
        <begin position="798"/>
        <end position="822"/>
    </location>
</feature>
<dbReference type="InterPro" id="IPR014600">
    <property type="entry name" value="UCP035905_mem"/>
</dbReference>
<gene>
    <name evidence="3" type="ORF">F3N42_00780</name>
</gene>
<dbReference type="AlphaFoldDB" id="A0A5N0TI19"/>
<feature type="transmembrane region" description="Helical" evidence="2">
    <location>
        <begin position="870"/>
        <end position="888"/>
    </location>
</feature>
<dbReference type="EMBL" id="VYXP01000001">
    <property type="protein sequence ID" value="KAA9134114.1"/>
    <property type="molecule type" value="Genomic_DNA"/>
</dbReference>
<dbReference type="RefSeq" id="WP_150862464.1">
    <property type="nucleotide sequence ID" value="NZ_VYXP01000001.1"/>
</dbReference>
<feature type="transmembrane region" description="Helical" evidence="2">
    <location>
        <begin position="409"/>
        <end position="427"/>
    </location>
</feature>
<dbReference type="PANTHER" id="PTHR38434:SF1">
    <property type="entry name" value="BLL2549 PROTEIN"/>
    <property type="match status" value="1"/>
</dbReference>
<dbReference type="Proteomes" id="UP000325372">
    <property type="component" value="Unassembled WGS sequence"/>
</dbReference>
<reference evidence="3 4" key="1">
    <citation type="submission" date="2019-09" db="EMBL/GenBank/DDBJ databases">
        <title>Wenzhouxiangella sp. Genome sequencing and assembly.</title>
        <authorList>
            <person name="Zhang R."/>
        </authorList>
    </citation>
    <scope>NUCLEOTIDE SEQUENCE [LARGE SCALE GENOMIC DNA]</scope>
    <source>
        <strain evidence="3 4">W260</strain>
    </source>
</reference>
<feature type="transmembrane region" description="Helical" evidence="2">
    <location>
        <begin position="900"/>
        <end position="918"/>
    </location>
</feature>
<feature type="transmembrane region" description="Helical" evidence="2">
    <location>
        <begin position="764"/>
        <end position="786"/>
    </location>
</feature>
<feature type="region of interest" description="Disordered" evidence="1">
    <location>
        <begin position="64"/>
        <end position="140"/>
    </location>
</feature>
<organism evidence="3 4">
    <name type="scientific">Marinihelvus fidelis</name>
    <dbReference type="NCBI Taxonomy" id="2613842"/>
    <lineage>
        <taxon>Bacteria</taxon>
        <taxon>Pseudomonadati</taxon>
        <taxon>Pseudomonadota</taxon>
        <taxon>Gammaproteobacteria</taxon>
        <taxon>Chromatiales</taxon>
        <taxon>Wenzhouxiangellaceae</taxon>
        <taxon>Marinihelvus</taxon>
    </lineage>
</organism>
<evidence type="ECO:0000256" key="2">
    <source>
        <dbReference type="SAM" id="Phobius"/>
    </source>
</evidence>
<feature type="transmembrane region" description="Helical" evidence="2">
    <location>
        <begin position="487"/>
        <end position="508"/>
    </location>
</feature>
<feature type="transmembrane region" description="Helical" evidence="2">
    <location>
        <begin position="631"/>
        <end position="654"/>
    </location>
</feature>
<feature type="transmembrane region" description="Helical" evidence="2">
    <location>
        <begin position="439"/>
        <end position="456"/>
    </location>
</feature>
<feature type="transmembrane region" description="Helical" evidence="2">
    <location>
        <begin position="381"/>
        <end position="403"/>
    </location>
</feature>
<keyword evidence="2" id="KW-0472">Membrane</keyword>
<name>A0A5N0TI19_9GAMM</name>
<feature type="transmembrane region" description="Helical" evidence="2">
    <location>
        <begin position="303"/>
        <end position="320"/>
    </location>
</feature>
<feature type="transmembrane region" description="Helical" evidence="2">
    <location>
        <begin position="842"/>
        <end position="863"/>
    </location>
</feature>
<dbReference type="InterPro" id="IPR019286">
    <property type="entry name" value="DUF2339_TM"/>
</dbReference>
<protein>
    <submittedName>
        <fullName evidence="3">DUF2339 domain-containing protein</fullName>
    </submittedName>
</protein>
<feature type="transmembrane region" description="Helical" evidence="2">
    <location>
        <begin position="358"/>
        <end position="374"/>
    </location>
</feature>
<feature type="compositionally biased region" description="Low complexity" evidence="1">
    <location>
        <begin position="118"/>
        <end position="129"/>
    </location>
</feature>
<evidence type="ECO:0000313" key="4">
    <source>
        <dbReference type="Proteomes" id="UP000325372"/>
    </source>
</evidence>
<feature type="transmembrane region" description="Helical" evidence="2">
    <location>
        <begin position="198"/>
        <end position="217"/>
    </location>
</feature>
<evidence type="ECO:0000313" key="3">
    <source>
        <dbReference type="EMBL" id="KAA9134114.1"/>
    </source>
</evidence>
<feature type="transmembrane region" description="Helical" evidence="2">
    <location>
        <begin position="514"/>
        <end position="535"/>
    </location>
</feature>
<keyword evidence="2" id="KW-1133">Transmembrane helix</keyword>
<feature type="transmembrane region" description="Helical" evidence="2">
    <location>
        <begin position="22"/>
        <end position="41"/>
    </location>
</feature>
<feature type="transmembrane region" description="Helical" evidence="2">
    <location>
        <begin position="327"/>
        <end position="346"/>
    </location>
</feature>
<keyword evidence="2" id="KW-0812">Transmembrane</keyword>
<feature type="transmembrane region" description="Helical" evidence="2">
    <location>
        <begin position="250"/>
        <end position="271"/>
    </location>
</feature>
<feature type="transmembrane region" description="Helical" evidence="2">
    <location>
        <begin position="547"/>
        <end position="566"/>
    </location>
</feature>
<comment type="caution">
    <text evidence="3">The sequence shown here is derived from an EMBL/GenBank/DDBJ whole genome shotgun (WGS) entry which is preliminary data.</text>
</comment>
<feature type="transmembrane region" description="Helical" evidence="2">
    <location>
        <begin position="224"/>
        <end position="244"/>
    </location>
</feature>
<sequence length="928" mass="99623">MAVGLTIGGFIAGLLLMAGNDWFLAPIAGAGLGFLLGRLLGLEKRIKELQYDFEKLWRQVNEAGGRKDADAPAAATPPETKVPTQPATGPAEDVSHLPVDGPARDSVPELDPEPPAPESTSEPAATDPRPAARPPVFTPEAPPPYVQTFFRQLGGWLSSWFTTGNVPVKVGVILSFIGVAFFLKYAVDNELFSLPIEFRLLAVAAGGLAMVVVGWRLRHRLRVYSLSLQGGGVGVLFLVIFAALRIWQLLPAGIAFVLLVALTAFTCALSVLQKSRALIVLGAVGGFLAPVLASTGQGSHVTLFSYYLVLNLLIVAVAWFQAWRAVNLVGFVFTFVIGSLWGYHYYRPGLFASTEPFLVAHFVLYQVIAILYALRQPPRKIGLVDGTLVFGTPVIVFALQAALVSDTEYGLAISAAVLAVFYALTATWLHRRHGAALQVLRDSFLALAVAFATIAIPLALDAGWTATAWALEGAALIWLATRQPQHLANFAGATLIVFSGCAFVLHGWRNDVGWPVLNGNVLNGALISLAALFAARRLEHFRLPPVGRLYGVMAWGLFAWGVLWWLGTGVAEIDDRVGRDLQMAAVVLFLSATVVVSAWYGQNRDWAMARGLALLFLPALALLALHGTDQYGHFLGGLGWLAWPVAFVVQAWLVRSMDRQGHRSARTWHVGTVILLTLMVAVELGYQVGEWVSGAWDIAAASAVPGIAALVIWRFRRSPAWPVPAHPLAYFALSLCMVAGQMLYLGVVTYTLPGDTGPLPYMPVLNPFDLAVLFAGGVALLSLVVIRRDQAGLGNTGAPAVLSAYRLLLGATFLVLTTLALLRGVHHLAAVPWDADRLFDSVVAQTALSIYWGMLGFAGMVLGARRGQRGLWLAGAGFMALVVLKLFLVDLGNSGTIERIISFIGVGVLLLVVGYFAPAPPRVPEDES</sequence>